<dbReference type="Proteomes" id="UP001232156">
    <property type="component" value="Unassembled WGS sequence"/>
</dbReference>
<accession>A0ABU1D818</accession>
<name>A0ABU1D818_9BURK</name>
<proteinExistence type="predicted"/>
<dbReference type="RefSeq" id="WP_347287286.1">
    <property type="nucleotide sequence ID" value="NZ_JAUZQE010000027.1"/>
</dbReference>
<evidence type="ECO:0008006" key="3">
    <source>
        <dbReference type="Google" id="ProtNLM"/>
    </source>
</evidence>
<evidence type="ECO:0000313" key="1">
    <source>
        <dbReference type="EMBL" id="MDR4126501.1"/>
    </source>
</evidence>
<evidence type="ECO:0000313" key="2">
    <source>
        <dbReference type="Proteomes" id="UP001232156"/>
    </source>
</evidence>
<dbReference type="InterPro" id="IPR036597">
    <property type="entry name" value="Fido-like_dom_sf"/>
</dbReference>
<protein>
    <recommendedName>
        <fullName evidence="3">Fido domain-containing protein</fullName>
    </recommendedName>
</protein>
<keyword evidence="2" id="KW-1185">Reference proteome</keyword>
<dbReference type="EMBL" id="JAUZQE010000027">
    <property type="protein sequence ID" value="MDR4126501.1"/>
    <property type="molecule type" value="Genomic_DNA"/>
</dbReference>
<organism evidence="1 2">
    <name type="scientific">Yanghanlia caeni</name>
    <dbReference type="NCBI Taxonomy" id="3064283"/>
    <lineage>
        <taxon>Bacteria</taxon>
        <taxon>Pseudomonadati</taxon>
        <taxon>Pseudomonadota</taxon>
        <taxon>Betaproteobacteria</taxon>
        <taxon>Burkholderiales</taxon>
        <taxon>Alcaligenaceae</taxon>
        <taxon>Yanghanlia</taxon>
    </lineage>
</organism>
<reference evidence="1 2" key="1">
    <citation type="submission" date="2023-08" db="EMBL/GenBank/DDBJ databases">
        <title>Alcaligenaceae gen. nov., a novel taxon isolated from the sludge of Yixing Pesticide Factory.</title>
        <authorList>
            <person name="Ruan L."/>
        </authorList>
    </citation>
    <scope>NUCLEOTIDE SEQUENCE [LARGE SCALE GENOMIC DNA]</scope>
    <source>
        <strain evidence="1 2">LG-2</strain>
    </source>
</reference>
<comment type="caution">
    <text evidence="1">The sequence shown here is derived from an EMBL/GenBank/DDBJ whole genome shotgun (WGS) entry which is preliminary data.</text>
</comment>
<sequence length="760" mass="84831">MKGVTLQTFEKLAGHGYGVITLDKRNEGRLINNKGTLGRAIVSVFKDVGEMLGIGDKTRARRRAEALNVFRQMLQSRYGEANANKALRYAGLDKAKRLDAHSARRALDAALSARYQSRVATSNQKQKFMTPKVGENPSDKFLSVLSSLKPPQTLENLSDQVRREYNLRLSYEVASLTGLGLKRLTDDRIQEVARRTLKDVLSMESRGVLSEARSVRNELSREWKGLLVAICRKSGPGDIVRHLTTIQQKARLGAKLESNADDDAGGDFFSEYMSSTFIKALRMMRSEHPEMMRKLMSRVLDDQGALKAVYLAAWDRMGDTVSSVSPTSIQFTNRMVCDIADMVKILTSTLGVHGDTLEKNELRMETDTVKPSLRKEALALFDQARLSQLNGVRDIVKSYVARYEGLQTDDGLPGWYSAEALEQFERDVWSKARQLGMDVAAVLGDLELALRSFDDASPELKERLVAAMNGMRAGFEMAGQLHDDPVFGALDPKDHWRLFMGGNPQNTPGAGKWMLEHNGQGTLAGMQNAFLDMLNQVRSNAPLDAQWLQRIQTIGSRNTFRNEELSNTYKDSLKQMDLDGTVAIGIRETARVPMGFRNSFTDLNLRRDTQLTPAGRQELLDLQKNDPWFERITETDVGFKLHFATKTADECRQRADQILALHENDMAQAQTDDDKIAIIARTTQALYRSHVFMDGNTRTTVFAAMNGLLVKAGLSPSILPEPKAAAGFSSKEFAQEIIKGQQAFKALARQQSPQEPPQDS</sequence>
<dbReference type="Gene3D" id="1.10.3290.10">
    <property type="entry name" value="Fido-like domain"/>
    <property type="match status" value="1"/>
</dbReference>
<gene>
    <name evidence="1" type="ORF">Q8947_10970</name>
</gene>